<name>A0A3B7MIY4_9BACT</name>
<reference evidence="2 3" key="1">
    <citation type="submission" date="2018-09" db="EMBL/GenBank/DDBJ databases">
        <title>Genome sequencing of strain 6GH32-13.</title>
        <authorList>
            <person name="Weon H.-Y."/>
            <person name="Heo J."/>
            <person name="Kwon S.-W."/>
        </authorList>
    </citation>
    <scope>NUCLEOTIDE SEQUENCE [LARGE SCALE GENOMIC DNA]</scope>
    <source>
        <strain evidence="2 3">5GH32-13</strain>
    </source>
</reference>
<dbReference type="KEGG" id="pseg:D3H65_03100"/>
<gene>
    <name evidence="2" type="ORF">D3H65_03100</name>
</gene>
<dbReference type="NCBIfam" id="TIGR03083">
    <property type="entry name" value="maleylpyruvate isomerase family mycothiol-dependent enzyme"/>
    <property type="match status" value="1"/>
</dbReference>
<dbReference type="InterPro" id="IPR034660">
    <property type="entry name" value="DinB/YfiT-like"/>
</dbReference>
<dbReference type="AlphaFoldDB" id="A0A3B7MIY4"/>
<keyword evidence="3" id="KW-1185">Reference proteome</keyword>
<accession>A0A3B7MIY4</accession>
<evidence type="ECO:0000259" key="1">
    <source>
        <dbReference type="Pfam" id="PF11716"/>
    </source>
</evidence>
<evidence type="ECO:0000313" key="3">
    <source>
        <dbReference type="Proteomes" id="UP000263900"/>
    </source>
</evidence>
<feature type="domain" description="Mycothiol-dependent maleylpyruvate isomerase metal-binding" evidence="1">
    <location>
        <begin position="15"/>
        <end position="156"/>
    </location>
</feature>
<sequence>MNTPIETIHLFPVLDQKLIELLRSLTPEEWNLPTVARLWTVKDVAAHLLDTHLRTLSIARDGYMGDPPGDIRSDKDLIGYLNRLNADWVSASKRISPAVLTDLLAVNCPAASAYMATLDPSEKAIFSVGWAGEEVSYNWFHIAREYTEKWHHQQQIREAVNKPGIMTQELYHPFLDTFMRALPFTYRHTGAPLGTVIQVTLTGIGGGHWYLVKNAQWELIAQPTDTPAAHTTIDGNVAWKLFSKSWRRKEVAAYVSVTGDQQLGEVVLDMVSVMA</sequence>
<protein>
    <submittedName>
        <fullName evidence="2">Maleylpyruvate isomerase family mycothiol-dependent enzyme</fullName>
    </submittedName>
</protein>
<dbReference type="GO" id="GO:0046872">
    <property type="term" value="F:metal ion binding"/>
    <property type="evidence" value="ECO:0007669"/>
    <property type="project" value="InterPro"/>
</dbReference>
<proteinExistence type="predicted"/>
<dbReference type="GO" id="GO:0016853">
    <property type="term" value="F:isomerase activity"/>
    <property type="evidence" value="ECO:0007669"/>
    <property type="project" value="UniProtKB-KW"/>
</dbReference>
<dbReference type="SUPFAM" id="SSF109854">
    <property type="entry name" value="DinB/YfiT-like putative metalloenzymes"/>
    <property type="match status" value="1"/>
</dbReference>
<dbReference type="Pfam" id="PF11716">
    <property type="entry name" value="MDMPI_N"/>
    <property type="match status" value="1"/>
</dbReference>
<dbReference type="OrthoDB" id="154293at2"/>
<dbReference type="InterPro" id="IPR024344">
    <property type="entry name" value="MDMPI_metal-binding"/>
</dbReference>
<organism evidence="2 3">
    <name type="scientific">Paraflavitalea soli</name>
    <dbReference type="NCBI Taxonomy" id="2315862"/>
    <lineage>
        <taxon>Bacteria</taxon>
        <taxon>Pseudomonadati</taxon>
        <taxon>Bacteroidota</taxon>
        <taxon>Chitinophagia</taxon>
        <taxon>Chitinophagales</taxon>
        <taxon>Chitinophagaceae</taxon>
        <taxon>Paraflavitalea</taxon>
    </lineage>
</organism>
<dbReference type="Gene3D" id="1.20.120.450">
    <property type="entry name" value="dinb family like domain"/>
    <property type="match status" value="1"/>
</dbReference>
<keyword evidence="2" id="KW-0670">Pyruvate</keyword>
<dbReference type="Proteomes" id="UP000263900">
    <property type="component" value="Chromosome"/>
</dbReference>
<dbReference type="InterPro" id="IPR017517">
    <property type="entry name" value="Maleyloyr_isom"/>
</dbReference>
<dbReference type="RefSeq" id="WP_119048854.1">
    <property type="nucleotide sequence ID" value="NZ_CP032157.1"/>
</dbReference>
<keyword evidence="2" id="KW-0413">Isomerase</keyword>
<evidence type="ECO:0000313" key="2">
    <source>
        <dbReference type="EMBL" id="AXY73016.1"/>
    </source>
</evidence>
<dbReference type="EMBL" id="CP032157">
    <property type="protein sequence ID" value="AXY73016.1"/>
    <property type="molecule type" value="Genomic_DNA"/>
</dbReference>